<protein>
    <submittedName>
        <fullName evidence="13">Uncharacterized protein</fullName>
    </submittedName>
</protein>
<reference evidence="14" key="1">
    <citation type="journal article" date="2017" name="Plant J.">
        <title>The pomegranate (Punica granatum L.) genome and the genomics of punicalagin biosynthesis.</title>
        <authorList>
            <person name="Qin G."/>
            <person name="Xu C."/>
            <person name="Ming R."/>
            <person name="Tang H."/>
            <person name="Guyot R."/>
            <person name="Kramer E.M."/>
            <person name="Hu Y."/>
            <person name="Yi X."/>
            <person name="Qi Y."/>
            <person name="Xu X."/>
            <person name="Gao Z."/>
            <person name="Pan H."/>
            <person name="Jian J."/>
            <person name="Tian Y."/>
            <person name="Yue Z."/>
            <person name="Xu Y."/>
        </authorList>
    </citation>
    <scope>NUCLEOTIDE SEQUENCE [LARGE SCALE GENOMIC DNA]</scope>
    <source>
        <strain evidence="14">cv. Dabenzi</strain>
    </source>
</reference>
<keyword evidence="11" id="KW-0472">Membrane</keyword>
<evidence type="ECO:0000256" key="3">
    <source>
        <dbReference type="ARBA" id="ARBA00010617"/>
    </source>
</evidence>
<evidence type="ECO:0000256" key="4">
    <source>
        <dbReference type="ARBA" id="ARBA00022617"/>
    </source>
</evidence>
<accession>A0A218X755</accession>
<feature type="signal peptide" evidence="12">
    <location>
        <begin position="1"/>
        <end position="22"/>
    </location>
</feature>
<dbReference type="AlphaFoldDB" id="A0A218X755"/>
<dbReference type="GO" id="GO:0016705">
    <property type="term" value="F:oxidoreductase activity, acting on paired donors, with incorporation or reduction of molecular oxygen"/>
    <property type="evidence" value="ECO:0007669"/>
    <property type="project" value="InterPro"/>
</dbReference>
<evidence type="ECO:0000256" key="2">
    <source>
        <dbReference type="ARBA" id="ARBA00004370"/>
    </source>
</evidence>
<dbReference type="GO" id="GO:0020037">
    <property type="term" value="F:heme binding"/>
    <property type="evidence" value="ECO:0007669"/>
    <property type="project" value="InterPro"/>
</dbReference>
<evidence type="ECO:0000256" key="7">
    <source>
        <dbReference type="ARBA" id="ARBA00022989"/>
    </source>
</evidence>
<keyword evidence="5" id="KW-0812">Transmembrane</keyword>
<gene>
    <name evidence="13" type="ORF">CDL15_Pgr006817</name>
</gene>
<evidence type="ECO:0000256" key="1">
    <source>
        <dbReference type="ARBA" id="ARBA00001971"/>
    </source>
</evidence>
<feature type="chain" id="PRO_5013121057" evidence="12">
    <location>
        <begin position="23"/>
        <end position="103"/>
    </location>
</feature>
<evidence type="ECO:0000256" key="9">
    <source>
        <dbReference type="ARBA" id="ARBA00023004"/>
    </source>
</evidence>
<dbReference type="Gene3D" id="1.10.630.10">
    <property type="entry name" value="Cytochrome P450"/>
    <property type="match status" value="1"/>
</dbReference>
<dbReference type="SUPFAM" id="SSF48264">
    <property type="entry name" value="Cytochrome P450"/>
    <property type="match status" value="1"/>
</dbReference>
<comment type="subcellular location">
    <subcellularLocation>
        <location evidence="2">Membrane</location>
    </subcellularLocation>
</comment>
<evidence type="ECO:0000256" key="5">
    <source>
        <dbReference type="ARBA" id="ARBA00022692"/>
    </source>
</evidence>
<dbReference type="InterPro" id="IPR050651">
    <property type="entry name" value="Plant_Cytochrome_P450_Monoox"/>
</dbReference>
<proteinExistence type="inferred from homology"/>
<keyword evidence="8" id="KW-0560">Oxidoreductase</keyword>
<dbReference type="Proteomes" id="UP000197138">
    <property type="component" value="Unassembled WGS sequence"/>
</dbReference>
<evidence type="ECO:0000256" key="10">
    <source>
        <dbReference type="ARBA" id="ARBA00023033"/>
    </source>
</evidence>
<comment type="similarity">
    <text evidence="3">Belongs to the cytochrome P450 family.</text>
</comment>
<evidence type="ECO:0000256" key="6">
    <source>
        <dbReference type="ARBA" id="ARBA00022723"/>
    </source>
</evidence>
<dbReference type="EMBL" id="MTKT01002214">
    <property type="protein sequence ID" value="OWM80787.1"/>
    <property type="molecule type" value="Genomic_DNA"/>
</dbReference>
<comment type="caution">
    <text evidence="13">The sequence shown here is derived from an EMBL/GenBank/DDBJ whole genome shotgun (WGS) entry which is preliminary data.</text>
</comment>
<evidence type="ECO:0000313" key="13">
    <source>
        <dbReference type="EMBL" id="OWM80787.1"/>
    </source>
</evidence>
<keyword evidence="10" id="KW-0503">Monooxygenase</keyword>
<keyword evidence="6" id="KW-0479">Metal-binding</keyword>
<dbReference type="PANTHER" id="PTHR47947:SF26">
    <property type="entry name" value="CYTOCHROME P450"/>
    <property type="match status" value="1"/>
</dbReference>
<keyword evidence="4" id="KW-0349">Heme</keyword>
<keyword evidence="9" id="KW-0408">Iron</keyword>
<dbReference type="PANTHER" id="PTHR47947">
    <property type="entry name" value="CYTOCHROME P450 82C3-RELATED"/>
    <property type="match status" value="1"/>
</dbReference>
<evidence type="ECO:0000256" key="12">
    <source>
        <dbReference type="SAM" id="SignalP"/>
    </source>
</evidence>
<comment type="cofactor">
    <cofactor evidence="1">
        <name>heme</name>
        <dbReference type="ChEBI" id="CHEBI:30413"/>
    </cofactor>
</comment>
<dbReference type="GO" id="GO:0005506">
    <property type="term" value="F:iron ion binding"/>
    <property type="evidence" value="ECO:0007669"/>
    <property type="project" value="InterPro"/>
</dbReference>
<keyword evidence="7" id="KW-1133">Transmembrane helix</keyword>
<name>A0A218X755_PUNGR</name>
<organism evidence="13 14">
    <name type="scientific">Punica granatum</name>
    <name type="common">Pomegranate</name>
    <dbReference type="NCBI Taxonomy" id="22663"/>
    <lineage>
        <taxon>Eukaryota</taxon>
        <taxon>Viridiplantae</taxon>
        <taxon>Streptophyta</taxon>
        <taxon>Embryophyta</taxon>
        <taxon>Tracheophyta</taxon>
        <taxon>Spermatophyta</taxon>
        <taxon>Magnoliopsida</taxon>
        <taxon>eudicotyledons</taxon>
        <taxon>Gunneridae</taxon>
        <taxon>Pentapetalae</taxon>
        <taxon>rosids</taxon>
        <taxon>malvids</taxon>
        <taxon>Myrtales</taxon>
        <taxon>Lythraceae</taxon>
        <taxon>Punica</taxon>
    </lineage>
</organism>
<evidence type="ECO:0000256" key="8">
    <source>
        <dbReference type="ARBA" id="ARBA00023002"/>
    </source>
</evidence>
<dbReference type="GO" id="GO:0016020">
    <property type="term" value="C:membrane"/>
    <property type="evidence" value="ECO:0007669"/>
    <property type="project" value="UniProtKB-SubCell"/>
</dbReference>
<dbReference type="GO" id="GO:0004497">
    <property type="term" value="F:monooxygenase activity"/>
    <property type="evidence" value="ECO:0007669"/>
    <property type="project" value="UniProtKB-KW"/>
</dbReference>
<dbReference type="InterPro" id="IPR036396">
    <property type="entry name" value="Cyt_P450_sf"/>
</dbReference>
<sequence>MCPGISMALQVVGLTLASFLHAFNVQMPEDKAVDMEEAIGLTNIKATPLEVLVTSRVPEHAFDVQMAGDKAVDLEEAIGLTNLKATPLEVLSTPWVPEHVYYV</sequence>
<evidence type="ECO:0000256" key="11">
    <source>
        <dbReference type="ARBA" id="ARBA00023136"/>
    </source>
</evidence>
<evidence type="ECO:0000313" key="14">
    <source>
        <dbReference type="Proteomes" id="UP000197138"/>
    </source>
</evidence>
<keyword evidence="12" id="KW-0732">Signal</keyword>